<keyword evidence="1" id="KW-1133">Transmembrane helix</keyword>
<feature type="transmembrane region" description="Helical" evidence="1">
    <location>
        <begin position="31"/>
        <end position="55"/>
    </location>
</feature>
<protein>
    <submittedName>
        <fullName evidence="2">DUF3267 domain-containing protein</fullName>
    </submittedName>
</protein>
<evidence type="ECO:0000313" key="3">
    <source>
        <dbReference type="Proteomes" id="UP001596266"/>
    </source>
</evidence>
<dbReference type="InterPro" id="IPR021683">
    <property type="entry name" value="DUF3267"/>
</dbReference>
<dbReference type="Pfam" id="PF11667">
    <property type="entry name" value="DUF3267"/>
    <property type="match status" value="1"/>
</dbReference>
<accession>A0ABW1X037</accession>
<keyword evidence="1" id="KW-0812">Transmembrane</keyword>
<proteinExistence type="predicted"/>
<evidence type="ECO:0000256" key="1">
    <source>
        <dbReference type="SAM" id="Phobius"/>
    </source>
</evidence>
<dbReference type="EMBL" id="JBHSUA010000015">
    <property type="protein sequence ID" value="MFC6396725.1"/>
    <property type="molecule type" value="Genomic_DNA"/>
</dbReference>
<organism evidence="2 3">
    <name type="scientific">Luteococcus sanguinis</name>
    <dbReference type="NCBI Taxonomy" id="174038"/>
    <lineage>
        <taxon>Bacteria</taxon>
        <taxon>Bacillati</taxon>
        <taxon>Actinomycetota</taxon>
        <taxon>Actinomycetes</taxon>
        <taxon>Propionibacteriales</taxon>
        <taxon>Propionibacteriaceae</taxon>
        <taxon>Luteococcus</taxon>
    </lineage>
</organism>
<dbReference type="RefSeq" id="WP_343884279.1">
    <property type="nucleotide sequence ID" value="NZ_BAAAKI010000001.1"/>
</dbReference>
<evidence type="ECO:0000313" key="2">
    <source>
        <dbReference type="EMBL" id="MFC6396725.1"/>
    </source>
</evidence>
<reference evidence="3" key="1">
    <citation type="journal article" date="2019" name="Int. J. Syst. Evol. Microbiol.">
        <title>The Global Catalogue of Microorganisms (GCM) 10K type strain sequencing project: providing services to taxonomists for standard genome sequencing and annotation.</title>
        <authorList>
            <consortium name="The Broad Institute Genomics Platform"/>
            <consortium name="The Broad Institute Genome Sequencing Center for Infectious Disease"/>
            <person name="Wu L."/>
            <person name="Ma J."/>
        </authorList>
    </citation>
    <scope>NUCLEOTIDE SEQUENCE [LARGE SCALE GENOMIC DNA]</scope>
    <source>
        <strain evidence="3">CGMCC 1.15277</strain>
    </source>
</reference>
<sequence length="211" mass="22462">MSTPPAPDDACPGDHCAQVETMDPGERSQRWMGMISAVMMVAGLTLGTFAATWHGNNVILTLTPSKVLGTSLATVGFTALTMVLHEALHGLGMLACGARPRFGAGVMHTGLPYLFTTSEGHLFTRAQFLVIAALPSLLVNSALALLLLWGPHPSWWVVPLAFHLSGCVGDAWLCWAAAHERPGTLIEDLRGGVRVHRLEVRPDRPGADPAS</sequence>
<feature type="transmembrane region" description="Helical" evidence="1">
    <location>
        <begin position="67"/>
        <end position="84"/>
    </location>
</feature>
<gene>
    <name evidence="2" type="ORF">ACFP57_06955</name>
</gene>
<name>A0ABW1X037_9ACTN</name>
<feature type="transmembrane region" description="Helical" evidence="1">
    <location>
        <begin position="155"/>
        <end position="178"/>
    </location>
</feature>
<keyword evidence="3" id="KW-1185">Reference proteome</keyword>
<comment type="caution">
    <text evidence="2">The sequence shown here is derived from an EMBL/GenBank/DDBJ whole genome shotgun (WGS) entry which is preliminary data.</text>
</comment>
<dbReference type="Proteomes" id="UP001596266">
    <property type="component" value="Unassembled WGS sequence"/>
</dbReference>
<feature type="transmembrane region" description="Helical" evidence="1">
    <location>
        <begin position="128"/>
        <end position="149"/>
    </location>
</feature>
<keyword evidence="1" id="KW-0472">Membrane</keyword>